<evidence type="ECO:0000313" key="1">
    <source>
        <dbReference type="EMBL" id="GAA2211647.1"/>
    </source>
</evidence>
<dbReference type="Proteomes" id="UP001499843">
    <property type="component" value="Unassembled WGS sequence"/>
</dbReference>
<protein>
    <recommendedName>
        <fullName evidence="3">Enamine deaminase RidA (YjgF/YER057c/UK114 family)</fullName>
    </recommendedName>
</protein>
<dbReference type="Gene3D" id="3.30.1330.40">
    <property type="entry name" value="RutC-like"/>
    <property type="match status" value="2"/>
</dbReference>
<dbReference type="SUPFAM" id="SSF55298">
    <property type="entry name" value="YjgF-like"/>
    <property type="match status" value="2"/>
</dbReference>
<sequence length="345" mass="35690">MNGSDREAPVSASVAHGTVRLPALPAPTAAEAYALAASALAQAGLSGDDVVHVVEYATPGGEAGRSAGFGAVTVSRVPVERLIAPHDRIAVEVTAHPGGGHRTSTPAGVVTIAGEIVYLPTTLPADLTAPFRDQYRSCLETAAGLLEAAGTGLHALVRTTDYTATATRADYPRCGRPRRELLGGGEGGYPGAAGILADHPVAEGAMVSLDALASLRPLRGVNPGWARYDTLTYQPGVAAGDTLFMSGFGALDPVTQRAVSEGDLLAQAGHVYTAIEAVLREAGLAGDAVVRLVEYVTPAALPRYHELDGPRERRFPRAHALTSVVCSALLRPEFLIEVVPTAVFP</sequence>
<evidence type="ECO:0008006" key="3">
    <source>
        <dbReference type="Google" id="ProtNLM"/>
    </source>
</evidence>
<dbReference type="PANTHER" id="PTHR43857">
    <property type="entry name" value="BLR7761 PROTEIN"/>
    <property type="match status" value="1"/>
</dbReference>
<keyword evidence="2" id="KW-1185">Reference proteome</keyword>
<dbReference type="InterPro" id="IPR006175">
    <property type="entry name" value="YjgF/YER057c/UK114"/>
</dbReference>
<accession>A0ABN3CQE1</accession>
<dbReference type="RefSeq" id="WP_344484638.1">
    <property type="nucleotide sequence ID" value="NZ_BAAAQX010000022.1"/>
</dbReference>
<gene>
    <name evidence="1" type="ORF">GCM10009850_071070</name>
</gene>
<dbReference type="CDD" id="cd00448">
    <property type="entry name" value="YjgF_YER057c_UK114_family"/>
    <property type="match status" value="1"/>
</dbReference>
<dbReference type="Pfam" id="PF01042">
    <property type="entry name" value="Ribonuc_L-PSP"/>
    <property type="match status" value="1"/>
</dbReference>
<comment type="caution">
    <text evidence="1">The sequence shown here is derived from an EMBL/GenBank/DDBJ whole genome shotgun (WGS) entry which is preliminary data.</text>
</comment>
<dbReference type="PANTHER" id="PTHR43857:SF1">
    <property type="entry name" value="YJGH FAMILY PROTEIN"/>
    <property type="match status" value="1"/>
</dbReference>
<evidence type="ECO:0000313" key="2">
    <source>
        <dbReference type="Proteomes" id="UP001499843"/>
    </source>
</evidence>
<dbReference type="InterPro" id="IPR035959">
    <property type="entry name" value="RutC-like_sf"/>
</dbReference>
<organism evidence="1 2">
    <name type="scientific">Nonomuraea monospora</name>
    <dbReference type="NCBI Taxonomy" id="568818"/>
    <lineage>
        <taxon>Bacteria</taxon>
        <taxon>Bacillati</taxon>
        <taxon>Actinomycetota</taxon>
        <taxon>Actinomycetes</taxon>
        <taxon>Streptosporangiales</taxon>
        <taxon>Streptosporangiaceae</taxon>
        <taxon>Nonomuraea</taxon>
    </lineage>
</organism>
<proteinExistence type="predicted"/>
<dbReference type="EMBL" id="BAAAQX010000022">
    <property type="protein sequence ID" value="GAA2211647.1"/>
    <property type="molecule type" value="Genomic_DNA"/>
</dbReference>
<reference evidence="1 2" key="1">
    <citation type="journal article" date="2019" name="Int. J. Syst. Evol. Microbiol.">
        <title>The Global Catalogue of Microorganisms (GCM) 10K type strain sequencing project: providing services to taxonomists for standard genome sequencing and annotation.</title>
        <authorList>
            <consortium name="The Broad Institute Genomics Platform"/>
            <consortium name="The Broad Institute Genome Sequencing Center for Infectious Disease"/>
            <person name="Wu L."/>
            <person name="Ma J."/>
        </authorList>
    </citation>
    <scope>NUCLEOTIDE SEQUENCE [LARGE SCALE GENOMIC DNA]</scope>
    <source>
        <strain evidence="1 2">JCM 16114</strain>
    </source>
</reference>
<name>A0ABN3CQE1_9ACTN</name>